<organism evidence="2 3">
    <name type="scientific">Puccinia striiformis f. sp. tritici PST-78</name>
    <dbReference type="NCBI Taxonomy" id="1165861"/>
    <lineage>
        <taxon>Eukaryota</taxon>
        <taxon>Fungi</taxon>
        <taxon>Dikarya</taxon>
        <taxon>Basidiomycota</taxon>
        <taxon>Pucciniomycotina</taxon>
        <taxon>Pucciniomycetes</taxon>
        <taxon>Pucciniales</taxon>
        <taxon>Pucciniaceae</taxon>
        <taxon>Puccinia</taxon>
    </lineage>
</organism>
<proteinExistence type="predicted"/>
<evidence type="ECO:0000256" key="1">
    <source>
        <dbReference type="SAM" id="MobiDB-lite"/>
    </source>
</evidence>
<evidence type="ECO:0000313" key="2">
    <source>
        <dbReference type="EMBL" id="KNF05474.1"/>
    </source>
</evidence>
<gene>
    <name evidence="2" type="ORF">PSTG_01284</name>
</gene>
<name>A0A0L0W1V1_9BASI</name>
<feature type="compositionally biased region" description="Basic residues" evidence="1">
    <location>
        <begin position="1"/>
        <end position="11"/>
    </location>
</feature>
<dbReference type="PANTHER" id="PTHR33069">
    <property type="entry name" value="CHROMOSOME 7, WHOLE GENOME SHOTGUN SEQUENCE-RELATED"/>
    <property type="match status" value="1"/>
</dbReference>
<keyword evidence="3" id="KW-1185">Reference proteome</keyword>
<accession>A0A0L0W1V1</accession>
<dbReference type="Proteomes" id="UP000054564">
    <property type="component" value="Unassembled WGS sequence"/>
</dbReference>
<sequence>MRDKFLKKKQSARPPDKKDEDSVLHKLLKELVLNESLSAASSYTVDLSYSRQLGDLAIRGFVDLSEKYSPIHDTNVTYNIRRQRNRSIAPSIDYSEEEHFSRLTSELLPRLKRQVVQIPLLPETSDSPTEAARKLKLLVKLQAELDTTIGHIRYAVNALRPTPLRRGENPPDDRHWMKLKRFRLSGLNPIFELDIMETCLNNLFCGTASTIRLRRLTNKPVLKYETNLKEGIVDLTLGKVDQMIRRLQGSELDLLQDDWAEQKDRLDSEIEKLYSLAYPTSHLQETNGRKKPPNPLVSHLGQIALPVVKLARTFINKISRRGINTKGCPLYTEMVSADLVTLSRLAEEVATWVGGITTCVRQAATYHMGHKAQKLKECLQTSLSLINEYILPLLPDTKDLPDQTLLKTWLATWSTHFDLAVKTLKMIDADR</sequence>
<evidence type="ECO:0000313" key="3">
    <source>
        <dbReference type="Proteomes" id="UP000054564"/>
    </source>
</evidence>
<reference evidence="3" key="1">
    <citation type="submission" date="2014-03" db="EMBL/GenBank/DDBJ databases">
        <title>The Genome Sequence of Puccinia striiformis f. sp. tritici PST-78.</title>
        <authorList>
            <consortium name="The Broad Institute Genome Sequencing Platform"/>
            <person name="Cuomo C."/>
            <person name="Hulbert S."/>
            <person name="Chen X."/>
            <person name="Walker B."/>
            <person name="Young S.K."/>
            <person name="Zeng Q."/>
            <person name="Gargeya S."/>
            <person name="Fitzgerald M."/>
            <person name="Haas B."/>
            <person name="Abouelleil A."/>
            <person name="Alvarado L."/>
            <person name="Arachchi H.M."/>
            <person name="Berlin A.M."/>
            <person name="Chapman S.B."/>
            <person name="Goldberg J."/>
            <person name="Griggs A."/>
            <person name="Gujja S."/>
            <person name="Hansen M."/>
            <person name="Howarth C."/>
            <person name="Imamovic A."/>
            <person name="Larimer J."/>
            <person name="McCowan C."/>
            <person name="Montmayeur A."/>
            <person name="Murphy C."/>
            <person name="Neiman D."/>
            <person name="Pearson M."/>
            <person name="Priest M."/>
            <person name="Roberts A."/>
            <person name="Saif S."/>
            <person name="Shea T."/>
            <person name="Sisk P."/>
            <person name="Sykes S."/>
            <person name="Wortman J."/>
            <person name="Nusbaum C."/>
            <person name="Birren B."/>
        </authorList>
    </citation>
    <scope>NUCLEOTIDE SEQUENCE [LARGE SCALE GENOMIC DNA]</scope>
    <source>
        <strain evidence="3">race PST-78</strain>
    </source>
</reference>
<dbReference type="EMBL" id="AJIL01000007">
    <property type="protein sequence ID" value="KNF05474.1"/>
    <property type="molecule type" value="Genomic_DNA"/>
</dbReference>
<dbReference type="PANTHER" id="PTHR33069:SF3">
    <property type="entry name" value="DYNEIN HEAVY CHAIN TAIL DOMAIN-CONTAINING PROTEIN"/>
    <property type="match status" value="1"/>
</dbReference>
<comment type="caution">
    <text evidence="2">The sequence shown here is derived from an EMBL/GenBank/DDBJ whole genome shotgun (WGS) entry which is preliminary data.</text>
</comment>
<dbReference type="OrthoDB" id="2504246at2759"/>
<feature type="region of interest" description="Disordered" evidence="1">
    <location>
        <begin position="1"/>
        <end position="21"/>
    </location>
</feature>
<dbReference type="AlphaFoldDB" id="A0A0L0W1V1"/>
<protein>
    <submittedName>
        <fullName evidence="2">Uncharacterized protein</fullName>
    </submittedName>
</protein>